<evidence type="ECO:0000313" key="2">
    <source>
        <dbReference type="EMBL" id="SKB72717.1"/>
    </source>
</evidence>
<accession>A0A1T5DLZ7</accession>
<dbReference type="PANTHER" id="PTHR46211:SF1">
    <property type="entry name" value="GLYCEROPHOSPHODIESTER PHOSPHODIESTERASE, CYTOPLASMIC"/>
    <property type="match status" value="1"/>
</dbReference>
<evidence type="ECO:0000313" key="3">
    <source>
        <dbReference type="Proteomes" id="UP000189818"/>
    </source>
</evidence>
<name>A0A1T5DLZ7_9SPHN</name>
<dbReference type="Gene3D" id="3.20.20.190">
    <property type="entry name" value="Phosphatidylinositol (PI) phosphodiesterase"/>
    <property type="match status" value="1"/>
</dbReference>
<dbReference type="GO" id="GO:0006629">
    <property type="term" value="P:lipid metabolic process"/>
    <property type="evidence" value="ECO:0007669"/>
    <property type="project" value="InterPro"/>
</dbReference>
<dbReference type="EMBL" id="FUYM01000005">
    <property type="protein sequence ID" value="SKB72717.1"/>
    <property type="molecule type" value="Genomic_DNA"/>
</dbReference>
<keyword evidence="3" id="KW-1185">Reference proteome</keyword>
<dbReference type="InterPro" id="IPR017946">
    <property type="entry name" value="PLC-like_Pdiesterase_TIM-brl"/>
</dbReference>
<sequence length="255" mass="28268">MPLSLFGLFDRWRFPVPDARRVGFLTRTPFANRGLHGSRHPENSRAAIEAAVAMGYGVKVDVQFSLDGLAYVIADPTIERMTGESGQVRHLSSKHLGEVRLRGSEETIPQLKEILGLVAGRTPVLVELRTIEGHVSQLCVAVRHAIEGYRGEAAVMSLHPEVPRWFASHGSRITRGLMLSDDSVYAREAGAEQIKAIWRSRPEFLAVDIRDLPSRFAQRQRKRGIPILAWTVGSAEQQAIAADCADQIIFEAPGW</sequence>
<evidence type="ECO:0000259" key="1">
    <source>
        <dbReference type="PROSITE" id="PS51704"/>
    </source>
</evidence>
<reference evidence="3" key="1">
    <citation type="submission" date="2017-02" db="EMBL/GenBank/DDBJ databases">
        <authorList>
            <person name="Varghese N."/>
            <person name="Submissions S."/>
        </authorList>
    </citation>
    <scope>NUCLEOTIDE SEQUENCE [LARGE SCALE GENOMIC DNA]</scope>
    <source>
        <strain evidence="3">UM2</strain>
    </source>
</reference>
<dbReference type="SUPFAM" id="SSF51695">
    <property type="entry name" value="PLC-like phosphodiesterases"/>
    <property type="match status" value="1"/>
</dbReference>
<dbReference type="InterPro" id="IPR030395">
    <property type="entry name" value="GP_PDE_dom"/>
</dbReference>
<dbReference type="AlphaFoldDB" id="A0A1T5DLZ7"/>
<protein>
    <submittedName>
        <fullName evidence="2">Glycerophosphoryl diester phosphodiesterase</fullName>
    </submittedName>
</protein>
<dbReference type="STRING" id="439228.SAMN06295920_105296"/>
<dbReference type="Proteomes" id="UP000189818">
    <property type="component" value="Unassembled WGS sequence"/>
</dbReference>
<dbReference type="GO" id="GO:0008081">
    <property type="term" value="F:phosphoric diester hydrolase activity"/>
    <property type="evidence" value="ECO:0007669"/>
    <property type="project" value="InterPro"/>
</dbReference>
<dbReference type="RefSeq" id="WP_235862687.1">
    <property type="nucleotide sequence ID" value="NZ_FUYM01000005.1"/>
</dbReference>
<organism evidence="2 3">
    <name type="scientific">Rhizorhabdus histidinilytica</name>
    <dbReference type="NCBI Taxonomy" id="439228"/>
    <lineage>
        <taxon>Bacteria</taxon>
        <taxon>Pseudomonadati</taxon>
        <taxon>Pseudomonadota</taxon>
        <taxon>Alphaproteobacteria</taxon>
        <taxon>Sphingomonadales</taxon>
        <taxon>Sphingomonadaceae</taxon>
        <taxon>Rhizorhabdus</taxon>
    </lineage>
</organism>
<dbReference type="PANTHER" id="PTHR46211">
    <property type="entry name" value="GLYCEROPHOSPHORYL DIESTER PHOSPHODIESTERASE"/>
    <property type="match status" value="1"/>
</dbReference>
<gene>
    <name evidence="2" type="ORF">SAMN06295920_105296</name>
</gene>
<dbReference type="Pfam" id="PF03009">
    <property type="entry name" value="GDPD"/>
    <property type="match status" value="1"/>
</dbReference>
<proteinExistence type="predicted"/>
<feature type="domain" description="GP-PDE" evidence="1">
    <location>
        <begin position="27"/>
        <end position="255"/>
    </location>
</feature>
<dbReference type="PROSITE" id="PS51704">
    <property type="entry name" value="GP_PDE"/>
    <property type="match status" value="1"/>
</dbReference>